<sequence>MLISWLETDYQSARHVSKSSISKFGHPLRYSRVSDFATEILKPAVVHNHAHVHHVPISPSLLSSGTSRNTS</sequence>
<dbReference type="Proteomes" id="UP000315783">
    <property type="component" value="Unassembled WGS sequence"/>
</dbReference>
<dbReference type="EMBL" id="SPUK01000001">
    <property type="protein sequence ID" value="TQW01034.1"/>
    <property type="molecule type" value="Genomic_DNA"/>
</dbReference>
<dbReference type="AlphaFoldDB" id="A0A545VH28"/>
<proteinExistence type="predicted"/>
<name>A0A545VH28_9HYPO</name>
<gene>
    <name evidence="1" type="ORF">IF1G_00965</name>
</gene>
<evidence type="ECO:0000313" key="2">
    <source>
        <dbReference type="Proteomes" id="UP000315783"/>
    </source>
</evidence>
<protein>
    <submittedName>
        <fullName evidence="1">Uncharacterized protein</fullName>
    </submittedName>
</protein>
<evidence type="ECO:0000313" key="1">
    <source>
        <dbReference type="EMBL" id="TQW01034.1"/>
    </source>
</evidence>
<reference evidence="1 2" key="1">
    <citation type="journal article" date="2019" name="Appl. Microbiol. Biotechnol.">
        <title>Genome sequence of Isaria javanica and comparative genome analysis insights into family S53 peptidase evolution in fungal entomopathogens.</title>
        <authorList>
            <person name="Lin R."/>
            <person name="Zhang X."/>
            <person name="Xin B."/>
            <person name="Zou M."/>
            <person name="Gao Y."/>
            <person name="Qin F."/>
            <person name="Hu Q."/>
            <person name="Xie B."/>
            <person name="Cheng X."/>
        </authorList>
    </citation>
    <scope>NUCLEOTIDE SEQUENCE [LARGE SCALE GENOMIC DNA]</scope>
    <source>
        <strain evidence="1 2">IJ1G</strain>
    </source>
</reference>
<comment type="caution">
    <text evidence="1">The sequence shown here is derived from an EMBL/GenBank/DDBJ whole genome shotgun (WGS) entry which is preliminary data.</text>
</comment>
<keyword evidence="2" id="KW-1185">Reference proteome</keyword>
<accession>A0A545VH28</accession>
<organism evidence="1 2">
    <name type="scientific">Cordyceps javanica</name>
    <dbReference type="NCBI Taxonomy" id="43265"/>
    <lineage>
        <taxon>Eukaryota</taxon>
        <taxon>Fungi</taxon>
        <taxon>Dikarya</taxon>
        <taxon>Ascomycota</taxon>
        <taxon>Pezizomycotina</taxon>
        <taxon>Sordariomycetes</taxon>
        <taxon>Hypocreomycetidae</taxon>
        <taxon>Hypocreales</taxon>
        <taxon>Cordycipitaceae</taxon>
        <taxon>Cordyceps</taxon>
    </lineage>
</organism>